<protein>
    <recommendedName>
        <fullName evidence="3">DUF3301 domain-containing protein</fullName>
    </recommendedName>
</protein>
<dbReference type="RefSeq" id="WP_011139323.1">
    <property type="nucleotide sequence ID" value="NC_005090.1"/>
</dbReference>
<dbReference type="Proteomes" id="UP000000422">
    <property type="component" value="Chromosome"/>
</dbReference>
<evidence type="ECO:0000313" key="1">
    <source>
        <dbReference type="EMBL" id="CAE10539.1"/>
    </source>
</evidence>
<proteinExistence type="predicted"/>
<gene>
    <name evidence="1" type="ordered locus">WS1485</name>
</gene>
<reference evidence="1 2" key="1">
    <citation type="journal article" date="2003" name="Proc. Natl. Acad. Sci. U.S.A.">
        <title>Complete genome sequence and analysis of Wolinella succinogenes.</title>
        <authorList>
            <person name="Baar C."/>
            <person name="Eppinger M."/>
            <person name="Raddatz G."/>
            <person name="Simon JM."/>
            <person name="Lanz C."/>
            <person name="Klimmek O."/>
            <person name="Nandakumar R."/>
            <person name="Gross R."/>
            <person name="Rosinus A."/>
            <person name="Keller H."/>
            <person name="Jagtap P."/>
            <person name="Linke B."/>
            <person name="Meyer F."/>
            <person name="Lederer H."/>
            <person name="Schuster S.C."/>
        </authorList>
    </citation>
    <scope>NUCLEOTIDE SEQUENCE [LARGE SCALE GENOMIC DNA]</scope>
    <source>
        <strain evidence="2">ATCC 29543 / DSM 1740 / CCUG 13145 / JCM 31913 / LMG 7466 / NCTC 11488 / FDC 602W</strain>
    </source>
</reference>
<name>Q7MRC0_WOLSU</name>
<evidence type="ECO:0000313" key="2">
    <source>
        <dbReference type="Proteomes" id="UP000000422"/>
    </source>
</evidence>
<dbReference type="EMBL" id="BX571661">
    <property type="protein sequence ID" value="CAE10539.1"/>
    <property type="molecule type" value="Genomic_DNA"/>
</dbReference>
<evidence type="ECO:0008006" key="3">
    <source>
        <dbReference type="Google" id="ProtNLM"/>
    </source>
</evidence>
<sequence>MPRYLIALAIALIVILAGSYATLQKKRSEREARLITLFRQGKSLQCQEYRVNQEQFNFVSGTLSFIGKANTPYHGITLSIETCQESSES</sequence>
<dbReference type="KEGG" id="wsu:WS1485"/>
<keyword evidence="2" id="KW-1185">Reference proteome</keyword>
<dbReference type="STRING" id="273121.WS1485"/>
<organism evidence="2">
    <name type="scientific">Wolinella succinogenes (strain ATCC 29543 / DSM 1740 / CCUG 13145 / JCM 31913 / LMG 7466 / NCTC 11488 / FDC 602W)</name>
    <name type="common">Vibrio succinogenes</name>
    <dbReference type="NCBI Taxonomy" id="273121"/>
    <lineage>
        <taxon>Bacteria</taxon>
        <taxon>Pseudomonadati</taxon>
        <taxon>Campylobacterota</taxon>
        <taxon>Epsilonproteobacteria</taxon>
        <taxon>Campylobacterales</taxon>
        <taxon>Helicobacteraceae</taxon>
        <taxon>Wolinella</taxon>
    </lineage>
</organism>
<dbReference type="HOGENOM" id="CLU_157875_0_0_7"/>
<dbReference type="AlphaFoldDB" id="Q7MRC0"/>
<accession>Q7MRC0</accession>